<dbReference type="InterPro" id="IPR051532">
    <property type="entry name" value="Ester_Hydrolysis_Enzymes"/>
</dbReference>
<accession>A0A3D3TKU5</accession>
<comment type="caution">
    <text evidence="2">The sequence shown here is derived from an EMBL/GenBank/DDBJ whole genome shotgun (WGS) entry which is preliminary data.</text>
</comment>
<dbReference type="PANTHER" id="PTHR30383:SF5">
    <property type="entry name" value="SGNH HYDROLASE-TYPE ESTERASE DOMAIN-CONTAINING PROTEIN"/>
    <property type="match status" value="1"/>
</dbReference>
<evidence type="ECO:0000313" key="3">
    <source>
        <dbReference type="Proteomes" id="UP000264215"/>
    </source>
</evidence>
<gene>
    <name evidence="2" type="ORF">DIT26_04140</name>
</gene>
<evidence type="ECO:0000313" key="2">
    <source>
        <dbReference type="EMBL" id="HCO69764.1"/>
    </source>
</evidence>
<reference evidence="2 3" key="1">
    <citation type="journal article" date="2018" name="Nat. Biotechnol.">
        <title>A standardized bacterial taxonomy based on genome phylogeny substantially revises the tree of life.</title>
        <authorList>
            <person name="Parks D.H."/>
            <person name="Chuvochina M."/>
            <person name="Waite D.W."/>
            <person name="Rinke C."/>
            <person name="Skarshewski A."/>
            <person name="Chaumeil P.A."/>
            <person name="Hugenholtz P."/>
        </authorList>
    </citation>
    <scope>NUCLEOTIDE SEQUENCE [LARGE SCALE GENOMIC DNA]</scope>
    <source>
        <strain evidence="2">UBA9905</strain>
    </source>
</reference>
<sequence length="240" mass="27400">MNTVVCIGDSITYGRVGASYFEMLKSEFGGKYRFVNSGINGNLSYDVLKRIGKVTSLKPDIVILLVGTNDVWATYSEKTMKAYIRKNRLPERPSKESYARNLAEILQRLKTACIARIGVMSLPLITEDPEHILFKKSVEYSELIKKITSQMDLCYIDLNERQRDYLTKNKKNPSSGREVSWEFTFRMIFKHILLRKSWDALSQENGFLLTVDHVHQNSTGAALIKDCASEFLKKLSPPDS</sequence>
<name>A0A3D3TKU5_9BACT</name>
<dbReference type="Pfam" id="PF13472">
    <property type="entry name" value="Lipase_GDSL_2"/>
    <property type="match status" value="1"/>
</dbReference>
<dbReference type="GO" id="GO:0004622">
    <property type="term" value="F:phosphatidylcholine lysophospholipase activity"/>
    <property type="evidence" value="ECO:0007669"/>
    <property type="project" value="TreeGrafter"/>
</dbReference>
<dbReference type="Proteomes" id="UP000264215">
    <property type="component" value="Unassembled WGS sequence"/>
</dbReference>
<organism evidence="2 3">
    <name type="scientific">Mesotoga infera</name>
    <dbReference type="NCBI Taxonomy" id="1236046"/>
    <lineage>
        <taxon>Bacteria</taxon>
        <taxon>Thermotogati</taxon>
        <taxon>Thermotogota</taxon>
        <taxon>Thermotogae</taxon>
        <taxon>Kosmotogales</taxon>
        <taxon>Kosmotogaceae</taxon>
        <taxon>Mesotoga</taxon>
    </lineage>
</organism>
<dbReference type="SUPFAM" id="SSF52266">
    <property type="entry name" value="SGNH hydrolase"/>
    <property type="match status" value="1"/>
</dbReference>
<dbReference type="AlphaFoldDB" id="A0A3D3TKU5"/>
<dbReference type="Gene3D" id="3.40.50.1110">
    <property type="entry name" value="SGNH hydrolase"/>
    <property type="match status" value="1"/>
</dbReference>
<dbReference type="InterPro" id="IPR013830">
    <property type="entry name" value="SGNH_hydro"/>
</dbReference>
<dbReference type="EMBL" id="DQBS01000102">
    <property type="protein sequence ID" value="HCO69764.1"/>
    <property type="molecule type" value="Genomic_DNA"/>
</dbReference>
<protein>
    <submittedName>
        <fullName evidence="2">Lysophospholipase</fullName>
    </submittedName>
</protein>
<evidence type="ECO:0000259" key="1">
    <source>
        <dbReference type="Pfam" id="PF13472"/>
    </source>
</evidence>
<feature type="domain" description="SGNH hydrolase-type esterase" evidence="1">
    <location>
        <begin position="6"/>
        <end position="171"/>
    </location>
</feature>
<proteinExistence type="predicted"/>
<dbReference type="InterPro" id="IPR036514">
    <property type="entry name" value="SGNH_hydro_sf"/>
</dbReference>
<dbReference type="PANTHER" id="PTHR30383">
    <property type="entry name" value="THIOESTERASE 1/PROTEASE 1/LYSOPHOSPHOLIPASE L1"/>
    <property type="match status" value="1"/>
</dbReference>